<dbReference type="AlphaFoldDB" id="A0A7W8II21"/>
<proteinExistence type="predicted"/>
<sequence length="41" mass="4887">MTPNRFDELSLAFAKWSISAFCPEDTGMVRHWERLRIHSYS</sequence>
<gene>
    <name evidence="1" type="ORF">HDF09_002223</name>
</gene>
<dbReference type="EMBL" id="JACHDY010000002">
    <property type="protein sequence ID" value="MBB5317554.1"/>
    <property type="molecule type" value="Genomic_DNA"/>
</dbReference>
<accession>A0A7W8II21</accession>
<evidence type="ECO:0000313" key="2">
    <source>
        <dbReference type="Proteomes" id="UP000568106"/>
    </source>
</evidence>
<name>A0A7W8II21_9BACT</name>
<reference evidence="1" key="1">
    <citation type="submission" date="2020-08" db="EMBL/GenBank/DDBJ databases">
        <title>Genomic Encyclopedia of Type Strains, Phase IV (KMG-V): Genome sequencing to study the core and pangenomes of soil and plant-associated prokaryotes.</title>
        <authorList>
            <person name="Whitman W."/>
        </authorList>
    </citation>
    <scope>NUCLEOTIDE SEQUENCE [LARGE SCALE GENOMIC DNA]</scope>
    <source>
        <strain evidence="1">M8UP27</strain>
    </source>
</reference>
<comment type="caution">
    <text evidence="1">The sequence shown here is derived from an EMBL/GenBank/DDBJ whole genome shotgun (WGS) entry which is preliminary data.</text>
</comment>
<dbReference type="Proteomes" id="UP000568106">
    <property type="component" value="Unassembled WGS sequence"/>
</dbReference>
<protein>
    <submittedName>
        <fullName evidence="1">Uncharacterized protein</fullName>
    </submittedName>
</protein>
<organism evidence="1 2">
    <name type="scientific">Tunturiibacter empetritectus</name>
    <dbReference type="NCBI Taxonomy" id="3069691"/>
    <lineage>
        <taxon>Bacteria</taxon>
        <taxon>Pseudomonadati</taxon>
        <taxon>Acidobacteriota</taxon>
        <taxon>Terriglobia</taxon>
        <taxon>Terriglobales</taxon>
        <taxon>Acidobacteriaceae</taxon>
        <taxon>Tunturiibacter</taxon>
    </lineage>
</organism>
<keyword evidence="2" id="KW-1185">Reference proteome</keyword>
<evidence type="ECO:0000313" key="1">
    <source>
        <dbReference type="EMBL" id="MBB5317554.1"/>
    </source>
</evidence>